<dbReference type="RefSeq" id="WP_142891539.1">
    <property type="nucleotide sequence ID" value="NZ_ML660160.1"/>
</dbReference>
<keyword evidence="6" id="KW-0902">Two-component regulatory system</keyword>
<keyword evidence="3" id="KW-0597">Phosphoprotein</keyword>
<keyword evidence="10" id="KW-0732">Signal</keyword>
<protein>
    <recommendedName>
        <fullName evidence="2">histidine kinase</fullName>
        <ecNumber evidence="2">2.7.13.3</ecNumber>
    </recommendedName>
</protein>
<dbReference type="GO" id="GO:0016036">
    <property type="term" value="P:cellular response to phosphate starvation"/>
    <property type="evidence" value="ECO:0007669"/>
    <property type="project" value="TreeGrafter"/>
</dbReference>
<dbReference type="SUPFAM" id="SSF47384">
    <property type="entry name" value="Homodimeric domain of signal transducing histidine kinase"/>
    <property type="match status" value="1"/>
</dbReference>
<dbReference type="AlphaFoldDB" id="A0A545UJ38"/>
<keyword evidence="9" id="KW-0812">Transmembrane</keyword>
<dbReference type="SMART" id="SM00387">
    <property type="entry name" value="HATPase_c"/>
    <property type="match status" value="1"/>
</dbReference>
<dbReference type="Pfam" id="PF00512">
    <property type="entry name" value="HisKA"/>
    <property type="match status" value="1"/>
</dbReference>
<feature type="coiled-coil region" evidence="8">
    <location>
        <begin position="404"/>
        <end position="449"/>
    </location>
</feature>
<proteinExistence type="predicted"/>
<keyword evidence="9" id="KW-1133">Transmembrane helix</keyword>
<dbReference type="PROSITE" id="PS50109">
    <property type="entry name" value="HIS_KIN"/>
    <property type="match status" value="1"/>
</dbReference>
<evidence type="ECO:0000256" key="2">
    <source>
        <dbReference type="ARBA" id="ARBA00012438"/>
    </source>
</evidence>
<evidence type="ECO:0000259" key="11">
    <source>
        <dbReference type="PROSITE" id="PS50109"/>
    </source>
</evidence>
<evidence type="ECO:0000256" key="4">
    <source>
        <dbReference type="ARBA" id="ARBA00022679"/>
    </source>
</evidence>
<feature type="repeat" description="TPR" evidence="7">
    <location>
        <begin position="209"/>
        <end position="242"/>
    </location>
</feature>
<evidence type="ECO:0000256" key="9">
    <source>
        <dbReference type="SAM" id="Phobius"/>
    </source>
</evidence>
<dbReference type="Pfam" id="PF02518">
    <property type="entry name" value="HATPase_c"/>
    <property type="match status" value="1"/>
</dbReference>
<keyword evidence="7" id="KW-0802">TPR repeat</keyword>
<dbReference type="PANTHER" id="PTHR45453:SF1">
    <property type="entry name" value="PHOSPHATE REGULON SENSOR PROTEIN PHOR"/>
    <property type="match status" value="1"/>
</dbReference>
<dbReference type="InterPro" id="IPR050351">
    <property type="entry name" value="BphY/WalK/GraS-like"/>
</dbReference>
<dbReference type="GO" id="GO:0000155">
    <property type="term" value="F:phosphorelay sensor kinase activity"/>
    <property type="evidence" value="ECO:0007669"/>
    <property type="project" value="InterPro"/>
</dbReference>
<evidence type="ECO:0000256" key="6">
    <source>
        <dbReference type="ARBA" id="ARBA00023012"/>
    </source>
</evidence>
<dbReference type="EC" id="2.7.13.3" evidence="2"/>
<dbReference type="Proteomes" id="UP000315439">
    <property type="component" value="Unassembled WGS sequence"/>
</dbReference>
<dbReference type="Gene3D" id="1.25.40.10">
    <property type="entry name" value="Tetratricopeptide repeat domain"/>
    <property type="match status" value="2"/>
</dbReference>
<dbReference type="PROSITE" id="PS50005">
    <property type="entry name" value="TPR"/>
    <property type="match status" value="2"/>
</dbReference>
<dbReference type="FunFam" id="3.30.565.10:FF:000006">
    <property type="entry name" value="Sensor histidine kinase WalK"/>
    <property type="match status" value="1"/>
</dbReference>
<evidence type="ECO:0000256" key="1">
    <source>
        <dbReference type="ARBA" id="ARBA00000085"/>
    </source>
</evidence>
<dbReference type="SUPFAM" id="SSF55874">
    <property type="entry name" value="ATPase domain of HSP90 chaperone/DNA topoisomerase II/histidine kinase"/>
    <property type="match status" value="1"/>
</dbReference>
<comment type="caution">
    <text evidence="12">The sequence shown here is derived from an EMBL/GenBank/DDBJ whole genome shotgun (WGS) entry which is preliminary data.</text>
</comment>
<dbReference type="GO" id="GO:0004721">
    <property type="term" value="F:phosphoprotein phosphatase activity"/>
    <property type="evidence" value="ECO:0007669"/>
    <property type="project" value="TreeGrafter"/>
</dbReference>
<keyword evidence="8" id="KW-0175">Coiled coil</keyword>
<keyword evidence="9" id="KW-0472">Membrane</keyword>
<evidence type="ECO:0000313" key="12">
    <source>
        <dbReference type="EMBL" id="TQV89475.1"/>
    </source>
</evidence>
<evidence type="ECO:0000256" key="8">
    <source>
        <dbReference type="SAM" id="Coils"/>
    </source>
</evidence>
<feature type="signal peptide" evidence="10">
    <location>
        <begin position="1"/>
        <end position="24"/>
    </location>
</feature>
<dbReference type="PANTHER" id="PTHR45453">
    <property type="entry name" value="PHOSPHATE REGULON SENSOR PROTEIN PHOR"/>
    <property type="match status" value="1"/>
</dbReference>
<dbReference type="InterPro" id="IPR036890">
    <property type="entry name" value="HATPase_C_sf"/>
</dbReference>
<dbReference type="Gene3D" id="1.10.287.130">
    <property type="match status" value="1"/>
</dbReference>
<accession>A0A545UJ38</accession>
<dbReference type="OrthoDB" id="9809766at2"/>
<evidence type="ECO:0000256" key="5">
    <source>
        <dbReference type="ARBA" id="ARBA00022777"/>
    </source>
</evidence>
<organism evidence="12 13">
    <name type="scientific">Aliikangiella coralliicola</name>
    <dbReference type="NCBI Taxonomy" id="2592383"/>
    <lineage>
        <taxon>Bacteria</taxon>
        <taxon>Pseudomonadati</taxon>
        <taxon>Pseudomonadota</taxon>
        <taxon>Gammaproteobacteria</taxon>
        <taxon>Oceanospirillales</taxon>
        <taxon>Pleioneaceae</taxon>
        <taxon>Aliikangiella</taxon>
    </lineage>
</organism>
<dbReference type="PRINTS" id="PR00344">
    <property type="entry name" value="BCTRLSENSOR"/>
</dbReference>
<dbReference type="SMART" id="SM00388">
    <property type="entry name" value="HisKA"/>
    <property type="match status" value="1"/>
</dbReference>
<keyword evidence="4" id="KW-0808">Transferase</keyword>
<dbReference type="InterPro" id="IPR005467">
    <property type="entry name" value="His_kinase_dom"/>
</dbReference>
<evidence type="ECO:0000313" key="13">
    <source>
        <dbReference type="Proteomes" id="UP000315439"/>
    </source>
</evidence>
<name>A0A545UJ38_9GAMM</name>
<keyword evidence="13" id="KW-1185">Reference proteome</keyword>
<keyword evidence="5" id="KW-0418">Kinase</keyword>
<dbReference type="InterPro" id="IPR036097">
    <property type="entry name" value="HisK_dim/P_sf"/>
</dbReference>
<dbReference type="InterPro" id="IPR003661">
    <property type="entry name" value="HisK_dim/P_dom"/>
</dbReference>
<dbReference type="InterPro" id="IPR019734">
    <property type="entry name" value="TPR_rpt"/>
</dbReference>
<dbReference type="SMART" id="SM00028">
    <property type="entry name" value="TPR"/>
    <property type="match status" value="7"/>
</dbReference>
<feature type="domain" description="Histidine kinase" evidence="11">
    <location>
        <begin position="496"/>
        <end position="712"/>
    </location>
</feature>
<gene>
    <name evidence="12" type="ORF">FLL46_00925</name>
</gene>
<feature type="transmembrane region" description="Helical" evidence="9">
    <location>
        <begin position="450"/>
        <end position="467"/>
    </location>
</feature>
<dbReference type="EMBL" id="VIKS01000001">
    <property type="protein sequence ID" value="TQV89475.1"/>
    <property type="molecule type" value="Genomic_DNA"/>
</dbReference>
<evidence type="ECO:0000256" key="10">
    <source>
        <dbReference type="SAM" id="SignalP"/>
    </source>
</evidence>
<feature type="repeat" description="TPR" evidence="7">
    <location>
        <begin position="289"/>
        <end position="322"/>
    </location>
</feature>
<dbReference type="GO" id="GO:0005886">
    <property type="term" value="C:plasma membrane"/>
    <property type="evidence" value="ECO:0007669"/>
    <property type="project" value="TreeGrafter"/>
</dbReference>
<dbReference type="Pfam" id="PF13424">
    <property type="entry name" value="TPR_12"/>
    <property type="match status" value="2"/>
</dbReference>
<comment type="catalytic activity">
    <reaction evidence="1">
        <text>ATP + protein L-histidine = ADP + protein N-phospho-L-histidine.</text>
        <dbReference type="EC" id="2.7.13.3"/>
    </reaction>
</comment>
<evidence type="ECO:0000256" key="7">
    <source>
        <dbReference type="PROSITE-ProRule" id="PRU00339"/>
    </source>
</evidence>
<dbReference type="Pfam" id="PF13181">
    <property type="entry name" value="TPR_8"/>
    <property type="match status" value="1"/>
</dbReference>
<dbReference type="Gene3D" id="3.30.565.10">
    <property type="entry name" value="Histidine kinase-like ATPase, C-terminal domain"/>
    <property type="match status" value="1"/>
</dbReference>
<sequence length="712" mass="80181">MSKPNIILLIFISLSIFISPPAQSGQTAQEPKTIESYDKELEGLEGRELLIKVRNITSKTKQNSPDIALHYFNVGLRLLESLPDDKIKSDFYHNAAWTYITKSDFDKAEKHAKISFNLGQKINNNVNMANASTALGGIYYYRGDTGQALNYFKKSRNFSKLANDHTNEAAAIHNIALIYQTLGDSNTAIEYMKQSRDLSIKMEQWKGAAVTDMNIAEVYLILGNFDKALPYYESSLKTHEKLDDTWNIAKVKSMLGLAYVKNKNLTLAQKNIQESIAMFTQIGDKLQLTEVIRANGSIYLKQEQPLKAIDEFHQALSIAEEIESELAIQRVTHNLANAYLKLNDLDNALKYSNIALKTAESTENEVAKRDAESIASKIYAKKNDFKNAYKHLNNYKTLNLAIVEKDITEKNQLAENRFQSAKKEKQIELLTKDNQLKALEIDRQTYERNAWISGLALLVFVAFFFIYRQTEKRKLIVERANLMAELVERKNQLLADVSHELRTPLTVLQLKVEALQHNLVEDVNASYESLMAKIDDINRLISDIYQLAQSDIGALKLDLTSNNCELTLSDWTDELSSLVETKGFEWHQKIQLPNSVTAKFDKAKIKQVVSNLIDNSIAYTDSPGKIGLSSNIVNNHLEIVIEDSSPGVEKNEMPRIFERLYRVESSRSRATGGSGLGLSICKSIVEAHKGIIFPSASELGGLAITIQLPLQA</sequence>
<dbReference type="InterPro" id="IPR003594">
    <property type="entry name" value="HATPase_dom"/>
</dbReference>
<dbReference type="SUPFAM" id="SSF48452">
    <property type="entry name" value="TPR-like"/>
    <property type="match status" value="2"/>
</dbReference>
<reference evidence="12 13" key="1">
    <citation type="submission" date="2019-07" db="EMBL/GenBank/DDBJ databases">
        <title>Draft genome for Aliikangiella sp. M105.</title>
        <authorList>
            <person name="Wang G."/>
        </authorList>
    </citation>
    <scope>NUCLEOTIDE SEQUENCE [LARGE SCALE GENOMIC DNA]</scope>
    <source>
        <strain evidence="12 13">M105</strain>
    </source>
</reference>
<dbReference type="InterPro" id="IPR004358">
    <property type="entry name" value="Sig_transdc_His_kin-like_C"/>
</dbReference>
<feature type="chain" id="PRO_5022212751" description="histidine kinase" evidence="10">
    <location>
        <begin position="25"/>
        <end position="712"/>
    </location>
</feature>
<dbReference type="CDD" id="cd00082">
    <property type="entry name" value="HisKA"/>
    <property type="match status" value="1"/>
</dbReference>
<dbReference type="InterPro" id="IPR011990">
    <property type="entry name" value="TPR-like_helical_dom_sf"/>
</dbReference>
<evidence type="ECO:0000256" key="3">
    <source>
        <dbReference type="ARBA" id="ARBA00022553"/>
    </source>
</evidence>